<organism evidence="1 2">
    <name type="scientific">Cellulophaga lytica (strain ATCC 23178 / DSM 7489 / JCM 8516 / NBRC 14961 / NCIMB 1423 / VKM B-1433 / Cy l20)</name>
    <dbReference type="NCBI Taxonomy" id="867900"/>
    <lineage>
        <taxon>Bacteria</taxon>
        <taxon>Pseudomonadati</taxon>
        <taxon>Bacteroidota</taxon>
        <taxon>Flavobacteriia</taxon>
        <taxon>Flavobacteriales</taxon>
        <taxon>Flavobacteriaceae</taxon>
        <taxon>Cellulophaga</taxon>
    </lineage>
</organism>
<dbReference type="Pfam" id="PF07920">
    <property type="entry name" value="DUF1684"/>
    <property type="match status" value="1"/>
</dbReference>
<dbReference type="PANTHER" id="PTHR41913">
    <property type="entry name" value="DUF1684 DOMAIN-CONTAINING PROTEIN"/>
    <property type="match status" value="1"/>
</dbReference>
<dbReference type="SUPFAM" id="SSF55931">
    <property type="entry name" value="Glutamine synthetase/guanido kinase"/>
    <property type="match status" value="1"/>
</dbReference>
<name>F0RHS2_CELLC</name>
<keyword evidence="2" id="KW-1185">Reference proteome</keyword>
<dbReference type="GO" id="GO:0003824">
    <property type="term" value="F:catalytic activity"/>
    <property type="evidence" value="ECO:0007669"/>
    <property type="project" value="InterPro"/>
</dbReference>
<dbReference type="Proteomes" id="UP000007487">
    <property type="component" value="Chromosome"/>
</dbReference>
<dbReference type="InterPro" id="IPR014746">
    <property type="entry name" value="Gln_synth/guanido_kin_cat_dom"/>
</dbReference>
<evidence type="ECO:0000313" key="1">
    <source>
        <dbReference type="EMBL" id="ADY28181.1"/>
    </source>
</evidence>
<protein>
    <recommendedName>
        <fullName evidence="3">DUF1684 domain-containing protein</fullName>
    </recommendedName>
</protein>
<sequence>MRYTVFLFVMMLLSCNGQKKYHTNEVEEKIAATKSDKLKGILEYHKKLNDEYKDAKTSPLPNKYRKDFEGLDFFEPDTNYVVKARLELALGATPFLMPTTTNQNQEYKLYGRLFFKLNGKDLQLEVYQNQQLIKQEKYKDHLFLPFLDNTNGKETYGGGRYIELSEPDEDFIMVDFNRAYNPYCAYSKKYSCPVVPLVNTLDTEVRAGVKAFNKEH</sequence>
<dbReference type="eggNOG" id="COG3358">
    <property type="taxonomic scope" value="Bacteria"/>
</dbReference>
<dbReference type="InterPro" id="IPR012467">
    <property type="entry name" value="DUF1684"/>
</dbReference>
<gene>
    <name evidence="1" type="ordered locus">Celly_0346</name>
</gene>
<dbReference type="RefSeq" id="WP_013619929.1">
    <property type="nucleotide sequence ID" value="NC_015167.1"/>
</dbReference>
<dbReference type="OrthoDB" id="5493262at2"/>
<reference evidence="1 2" key="1">
    <citation type="journal article" date="2011" name="Stand. Genomic Sci.">
        <title>Complete genome sequence of Cellulophaga lytica type strain (LIM- 21).</title>
        <authorList>
            <person name="Pati A."/>
            <person name="Abt B."/>
            <person name="Teshima H."/>
            <person name="Nolan M."/>
            <person name="Lapidus A."/>
            <person name="Lucas S."/>
            <person name="Hammon N."/>
            <person name="Deshpande S."/>
            <person name="Cheng J.F."/>
            <person name="Tapia R."/>
            <person name="Han C."/>
            <person name="Goodwin L."/>
            <person name="Pitluck S."/>
            <person name="Liolios K."/>
            <person name="Pagani I."/>
            <person name="Mavromatis K."/>
            <person name="Ovchinikova G."/>
            <person name="Chen A."/>
            <person name="Palaniappan K."/>
            <person name="Land M."/>
            <person name="Hauser L."/>
            <person name="Jeffries C.D."/>
            <person name="Detter J.C."/>
            <person name="Brambilla E.M."/>
            <person name="Kannan K.P."/>
            <person name="Rohde M."/>
            <person name="Spring S."/>
            <person name="Goker M."/>
            <person name="Woyke T."/>
            <person name="Bristow J."/>
            <person name="Eisen J.A."/>
            <person name="Markowitz V."/>
            <person name="Hugenholtz P."/>
            <person name="Kyrpides N.C."/>
            <person name="Klenk H.P."/>
            <person name="Ivanova N."/>
        </authorList>
    </citation>
    <scope>NUCLEOTIDE SEQUENCE [LARGE SCALE GENOMIC DNA]</scope>
    <source>
        <strain evidence="2">ATCC 23178 / DSM 7489 / JCM 8516 / NBRC 14961 / NCIMB 1423 / VKM B-1433 / Cy l20</strain>
    </source>
</reference>
<dbReference type="PANTHER" id="PTHR41913:SF1">
    <property type="entry name" value="DUF1684 DOMAIN-CONTAINING PROTEIN"/>
    <property type="match status" value="1"/>
</dbReference>
<proteinExistence type="predicted"/>
<dbReference type="STRING" id="867900.Celly_0346"/>
<dbReference type="PROSITE" id="PS51257">
    <property type="entry name" value="PROKAR_LIPOPROTEIN"/>
    <property type="match status" value="1"/>
</dbReference>
<evidence type="ECO:0008006" key="3">
    <source>
        <dbReference type="Google" id="ProtNLM"/>
    </source>
</evidence>
<dbReference type="AlphaFoldDB" id="F0RHS2"/>
<dbReference type="KEGG" id="cly:Celly_0346"/>
<dbReference type="EMBL" id="CP002534">
    <property type="protein sequence ID" value="ADY28181.1"/>
    <property type="molecule type" value="Genomic_DNA"/>
</dbReference>
<accession>F0RHS2</accession>
<evidence type="ECO:0000313" key="2">
    <source>
        <dbReference type="Proteomes" id="UP000007487"/>
    </source>
</evidence>
<dbReference type="HOGENOM" id="CLU_090976_1_0_10"/>